<reference evidence="2 3" key="1">
    <citation type="submission" date="2019-03" db="EMBL/GenBank/DDBJ databases">
        <title>Single cell metagenomics reveals metabolic interactions within the superorganism composed of flagellate Streblomastix strix and complex community of Bacteroidetes bacteria on its surface.</title>
        <authorList>
            <person name="Treitli S.C."/>
            <person name="Kolisko M."/>
            <person name="Husnik F."/>
            <person name="Keeling P."/>
            <person name="Hampl V."/>
        </authorList>
    </citation>
    <scope>NUCLEOTIDE SEQUENCE [LARGE SCALE GENOMIC DNA]</scope>
    <source>
        <strain evidence="2">ST1C</strain>
    </source>
</reference>
<proteinExistence type="predicted"/>
<organism evidence="2 3">
    <name type="scientific">Streblomastix strix</name>
    <dbReference type="NCBI Taxonomy" id="222440"/>
    <lineage>
        <taxon>Eukaryota</taxon>
        <taxon>Metamonada</taxon>
        <taxon>Preaxostyla</taxon>
        <taxon>Oxymonadida</taxon>
        <taxon>Streblomastigidae</taxon>
        <taxon>Streblomastix</taxon>
    </lineage>
</organism>
<comment type="caution">
    <text evidence="2">The sequence shown here is derived from an EMBL/GenBank/DDBJ whole genome shotgun (WGS) entry which is preliminary data.</text>
</comment>
<evidence type="ECO:0000256" key="1">
    <source>
        <dbReference type="SAM" id="MobiDB-lite"/>
    </source>
</evidence>
<dbReference type="EMBL" id="SNRW01003011">
    <property type="protein sequence ID" value="KAA6391058.1"/>
    <property type="molecule type" value="Genomic_DNA"/>
</dbReference>
<feature type="region of interest" description="Disordered" evidence="1">
    <location>
        <begin position="1316"/>
        <end position="1337"/>
    </location>
</feature>
<gene>
    <name evidence="2" type="ORF">EZS28_013415</name>
</gene>
<feature type="compositionally biased region" description="Polar residues" evidence="1">
    <location>
        <begin position="1153"/>
        <end position="1181"/>
    </location>
</feature>
<dbReference type="Proteomes" id="UP000324800">
    <property type="component" value="Unassembled WGS sequence"/>
</dbReference>
<evidence type="ECO:0000313" key="3">
    <source>
        <dbReference type="Proteomes" id="UP000324800"/>
    </source>
</evidence>
<evidence type="ECO:0000313" key="2">
    <source>
        <dbReference type="EMBL" id="KAA6391058.1"/>
    </source>
</evidence>
<sequence length="1337" mass="152746">MSNVYIDEALLDAAGLSEFPELYAYIHEREPKPIVDGIANQIIIGPQYLQDQVKDNDDKLNVQPIPQPFVPIDVPQTSFISFAGMIQINGNDTPDVVVNQGSGFYPMDQFDFSGSYLIVSLPQESNQNTITSNGPPISHIDSVIMQHDTLPSVPIPPSVFPYYIVTEVSRDQLLALTYSSYDLDAYKIYIIDDTVQKLVMFNMHLRQKWFIETKQLVLSINESIDPKKTLQFPVMILQDFKTEPLQDIPSAYLIVADTDNAARSLSDTDHDVTQIQISFLSIILTANVQFDNKFEGFEEFYKDGTVLFIGLKSASQVIREYTIYHRGRTIDGTWQNDSTTEQFIHNTVKPRNYQFRQKISLYLVVNPIMSMAKYYTMNKTDLMASGPDKLKNIDLLFRNWSLKYQYTKQFTQIGCTADLITKISIEQITDSGLKNLMCIISPVTLSIKNYVVTEVTANMGVCKETDDSLQGVREFYANRPFVVPSQSVEAWSFPTSATTTGIRTSQNIPLSHVTDLCLLFPKELKQQLVMKIHAIIICNKLDQSFEATDEFEDTLTTPRNTASRRLNPHTDLTSFMITQQCERNSNGALIFNGLETNNQNVSIELRGASIYQGDTDCYYNVDNFPEFVVHDHNGFIRSADGLKITVTFKRQRVIKYFTENPSRKDRATTRYKQWKEEDKPADRYRHFIKHYISPFLKERGYTVAQVYSVIGGRILKGVIAPWPLQYYDKSYQAQSFIEGGDTSIAIYKKLSKAIKYAYNQCFITGNSQQRDNQMMRLIQVGYAAFWNRQLGEIPDSTNDDGEEIFIIPTEKAIKEVKQKRDEKRLREQRSYESDIAKIKARKKPTFSEGKTLENARLSSYYFQNDLDDYGVLREEKAGVVGRAAESACAVNEGIAGLFHDVARGREENVVSMISKLYEASLVNIGDSQRERKSRLRGVMNGLQTEDVLSKSSREKFKARKPGRTVLPRFNGQGYSFSSNYRNSFFAKKGMFDQSRQNQFKDKGNYSIKKRLFTPILGGQSNKINIKLGNIRTSRLNQTFYNDSTEIVLTFNNPRISKIKAIDGICNRQVAQQSQRYSFKSLEDTLAYFHGSCGEDGLRKRSEYFVEYGQMPSRFESEFKQSNDRDQGSLKDIQYEQDVDGSGIHRTDLGSELRQPSQLEQGSSKMGNVSNGINDSQQSQSKQYIDRQIGKLMLIQSSGNLDIARYCATQSVPQQFRQLSNLDDDQKSRIQSRLADIQPVAFVVVRVSGWKPPSPFPRRMEEDQNRRIDRKGDQSILDTPGMSPNLIRKQISPSITEIYREYDSTGGVDTERVERIDNRGNEEEGYNMDQPLFRNSQE</sequence>
<protein>
    <submittedName>
        <fullName evidence="2">Uncharacterized protein</fullName>
    </submittedName>
</protein>
<feature type="region of interest" description="Disordered" evidence="1">
    <location>
        <begin position="1143"/>
        <end position="1181"/>
    </location>
</feature>
<name>A0A5J4W847_9EUKA</name>
<accession>A0A5J4W847</accession>